<dbReference type="EMBL" id="CAKOGP040002347">
    <property type="protein sequence ID" value="CAJ1967833.1"/>
    <property type="molecule type" value="Genomic_DNA"/>
</dbReference>
<evidence type="ECO:0000313" key="3">
    <source>
        <dbReference type="Proteomes" id="UP001295423"/>
    </source>
</evidence>
<dbReference type="InterPro" id="IPR036865">
    <property type="entry name" value="CRAL-TRIO_dom_sf"/>
</dbReference>
<proteinExistence type="predicted"/>
<feature type="domain" description="CRAL-TRIO" evidence="1">
    <location>
        <begin position="106"/>
        <end position="295"/>
    </location>
</feature>
<dbReference type="InterPro" id="IPR001251">
    <property type="entry name" value="CRAL-TRIO_dom"/>
</dbReference>
<reference evidence="2" key="1">
    <citation type="submission" date="2023-08" db="EMBL/GenBank/DDBJ databases">
        <authorList>
            <person name="Audoor S."/>
            <person name="Bilcke G."/>
        </authorList>
    </citation>
    <scope>NUCLEOTIDE SEQUENCE</scope>
</reference>
<dbReference type="SUPFAM" id="SSF52087">
    <property type="entry name" value="CRAL/TRIO domain"/>
    <property type="match status" value="1"/>
</dbReference>
<dbReference type="Gene3D" id="3.40.525.10">
    <property type="entry name" value="CRAL-TRIO lipid binding domain"/>
    <property type="match status" value="1"/>
</dbReference>
<comment type="caution">
    <text evidence="2">The sequence shown here is derived from an EMBL/GenBank/DDBJ whole genome shotgun (WGS) entry which is preliminary data.</text>
</comment>
<accession>A0AAD2GB17</accession>
<dbReference type="SMART" id="SM00516">
    <property type="entry name" value="SEC14"/>
    <property type="match status" value="1"/>
</dbReference>
<dbReference type="Pfam" id="PF00650">
    <property type="entry name" value="CRAL_TRIO"/>
    <property type="match status" value="1"/>
</dbReference>
<evidence type="ECO:0000259" key="1">
    <source>
        <dbReference type="PROSITE" id="PS50191"/>
    </source>
</evidence>
<name>A0AAD2GB17_9STRA</name>
<organism evidence="2 3">
    <name type="scientific">Cylindrotheca closterium</name>
    <dbReference type="NCBI Taxonomy" id="2856"/>
    <lineage>
        <taxon>Eukaryota</taxon>
        <taxon>Sar</taxon>
        <taxon>Stramenopiles</taxon>
        <taxon>Ochrophyta</taxon>
        <taxon>Bacillariophyta</taxon>
        <taxon>Bacillariophyceae</taxon>
        <taxon>Bacillariophycidae</taxon>
        <taxon>Bacillariales</taxon>
        <taxon>Bacillariaceae</taxon>
        <taxon>Cylindrotheca</taxon>
    </lineage>
</organism>
<sequence>MPGRSIVSTTRTTALPSFFSRSRTPSGRKDATINFSAQTNSRHSSNNKSSMNYGSHSLLKSLQNINIALKEASLGSSVSKATVYRYSSFYSFNEDQALKAICQAYHQRYLHLTMTGDLLAQFQTRTLFPLTGLKTRDLKCNVLYMRPCRFVPEEMKTSNVIDNLCYVLNDLSQTKEECLNGVAFIANLEDWTMKNYSHDYCIQFMEALQGKMVPTKVELFLIVNPPRWFGRIWKVMKPMLSKSFSKKVHIIKEQRLGDFFMEGYEQYLPMEFESCGWRQTEEIVEDYIDMKQYENEQKLTKRSKFSSDCII</sequence>
<evidence type="ECO:0000313" key="2">
    <source>
        <dbReference type="EMBL" id="CAJ1967833.1"/>
    </source>
</evidence>
<protein>
    <recommendedName>
        <fullName evidence="1">CRAL-TRIO domain-containing protein</fullName>
    </recommendedName>
</protein>
<gene>
    <name evidence="2" type="ORF">CYCCA115_LOCUS22958</name>
</gene>
<dbReference type="CDD" id="cd00170">
    <property type="entry name" value="SEC14"/>
    <property type="match status" value="1"/>
</dbReference>
<dbReference type="PROSITE" id="PS50191">
    <property type="entry name" value="CRAL_TRIO"/>
    <property type="match status" value="1"/>
</dbReference>
<dbReference type="AlphaFoldDB" id="A0AAD2GB17"/>
<dbReference type="Proteomes" id="UP001295423">
    <property type="component" value="Unassembled WGS sequence"/>
</dbReference>
<keyword evidence="3" id="KW-1185">Reference proteome</keyword>